<dbReference type="Pfam" id="PF13307">
    <property type="entry name" value="Helicase_C_2"/>
    <property type="match status" value="1"/>
</dbReference>
<dbReference type="InterPro" id="IPR027417">
    <property type="entry name" value="P-loop_NTPase"/>
</dbReference>
<dbReference type="Gene3D" id="3.40.50.300">
    <property type="entry name" value="P-loop containing nucleotide triphosphate hydrolases"/>
    <property type="match status" value="2"/>
</dbReference>
<keyword evidence="3" id="KW-0547">Nucleotide-binding</keyword>
<dbReference type="PANTHER" id="PTHR11472:SF34">
    <property type="entry name" value="REGULATOR OF TELOMERE ELONGATION HELICASE 1"/>
    <property type="match status" value="1"/>
</dbReference>
<gene>
    <name evidence="14" type="ORF">ENT87_03355</name>
</gene>
<dbReference type="EMBL" id="DTAI01000094">
    <property type="protein sequence ID" value="HGN36570.1"/>
    <property type="molecule type" value="Genomic_DNA"/>
</dbReference>
<protein>
    <recommendedName>
        <fullName evidence="13">Helicase ATP-binding domain-containing protein</fullName>
    </recommendedName>
</protein>
<keyword evidence="6" id="KW-0347">Helicase</keyword>
<evidence type="ECO:0000256" key="3">
    <source>
        <dbReference type="ARBA" id="ARBA00022741"/>
    </source>
</evidence>
<sequence length="615" mass="69863">MLYPMDCEKIYTFPYKIARIGQLELVNAILNSSKRMSIINIGAPTGFGKTVSVLYSAIKIVERGDVDRILYLVRTRNELDPVIREARNIGVEFTVLYSGRRMCPYAVDKAVSNEGFWTFCSILRIQGRCQYYSRAIGSSIEVIKRIVNASEDHFTIARNLSSKAGVCPYFSLLSLSNHTYLTIATYPYLFKERILLSTLSHINPQKTLLIIDEAHNIHNIGGIMGDSIKLNSIRNAIEEILKYRSDEKDVIDILSMLGMIRVDGRGFKYIGKDGIGLEKSLVERISSIATDIAMEIVSTIGSSVDKVMATDLKILYTSKFLETLFQEDFDLFALTSFNAEVELHALPVSFDPLRKMLEQFKLVIMMSGTPPSKEFLSHVVSVRGDIADIDVEEFGAPNYIRENSYTLIFAGSTTSYRARDEYMYRVYAELIEKVHGNNKRWVTMVIYPSYEVMWSILKYLNRSNNSVIDGGEPLPIIRNLLFSKEDAILHTIAGGRLAEGVELVKDGESIIKCVIAIGMPYPQPDDYIKTILRNTKDREDLKVDYYTEVAITRVMQAIGRAIRSENDHALIILADRRYKNPLIIRRLKLNIKKITASIEDVKRVSDQFYNQLQSI</sequence>
<evidence type="ECO:0000256" key="1">
    <source>
        <dbReference type="ARBA" id="ARBA00022485"/>
    </source>
</evidence>
<keyword evidence="9" id="KW-0411">Iron-sulfur</keyword>
<dbReference type="Pfam" id="PF06733">
    <property type="entry name" value="DEAD_2"/>
    <property type="match status" value="1"/>
</dbReference>
<keyword evidence="4" id="KW-0227">DNA damage</keyword>
<keyword evidence="10" id="KW-0238">DNA-binding</keyword>
<evidence type="ECO:0000256" key="10">
    <source>
        <dbReference type="ARBA" id="ARBA00023125"/>
    </source>
</evidence>
<dbReference type="AlphaFoldDB" id="A0A7J3I774"/>
<keyword evidence="8" id="KW-0408">Iron</keyword>
<evidence type="ECO:0000256" key="7">
    <source>
        <dbReference type="ARBA" id="ARBA00022840"/>
    </source>
</evidence>
<keyword evidence="5" id="KW-0378">Hydrolase</keyword>
<evidence type="ECO:0000256" key="8">
    <source>
        <dbReference type="ARBA" id="ARBA00023004"/>
    </source>
</evidence>
<dbReference type="Gene3D" id="1.10.275.30">
    <property type="match status" value="1"/>
</dbReference>
<reference evidence="14" key="1">
    <citation type="journal article" date="2020" name="mSystems">
        <title>Genome- and Community-Level Interaction Insights into Carbon Utilization and Element Cycling Functions of Hydrothermarchaeota in Hydrothermal Sediment.</title>
        <authorList>
            <person name="Zhou Z."/>
            <person name="Liu Y."/>
            <person name="Xu W."/>
            <person name="Pan J."/>
            <person name="Luo Z.H."/>
            <person name="Li M."/>
        </authorList>
    </citation>
    <scope>NUCLEOTIDE SEQUENCE [LARGE SCALE GENOMIC DNA]</scope>
    <source>
        <strain evidence="14">SpSt-618</strain>
    </source>
</reference>
<keyword evidence="1" id="KW-0004">4Fe-4S</keyword>
<keyword evidence="12" id="KW-0413">Isomerase</keyword>
<name>A0A7J3I774_9CREN</name>
<dbReference type="GO" id="GO:0016818">
    <property type="term" value="F:hydrolase activity, acting on acid anhydrides, in phosphorus-containing anhydrides"/>
    <property type="evidence" value="ECO:0007669"/>
    <property type="project" value="InterPro"/>
</dbReference>
<dbReference type="SMART" id="SM00491">
    <property type="entry name" value="HELICc2"/>
    <property type="match status" value="1"/>
</dbReference>
<evidence type="ECO:0000256" key="5">
    <source>
        <dbReference type="ARBA" id="ARBA00022801"/>
    </source>
</evidence>
<evidence type="ECO:0000259" key="13">
    <source>
        <dbReference type="PROSITE" id="PS51193"/>
    </source>
</evidence>
<evidence type="ECO:0000313" key="14">
    <source>
        <dbReference type="EMBL" id="HGN36570.1"/>
    </source>
</evidence>
<evidence type="ECO:0000256" key="9">
    <source>
        <dbReference type="ARBA" id="ARBA00023014"/>
    </source>
</evidence>
<organism evidence="14">
    <name type="scientific">Ignisphaera aggregans</name>
    <dbReference type="NCBI Taxonomy" id="334771"/>
    <lineage>
        <taxon>Archaea</taxon>
        <taxon>Thermoproteota</taxon>
        <taxon>Thermoprotei</taxon>
        <taxon>Desulfurococcales</taxon>
        <taxon>Desulfurococcaceae</taxon>
        <taxon>Ignisphaera</taxon>
    </lineage>
</organism>
<dbReference type="GO" id="GO:0003677">
    <property type="term" value="F:DNA binding"/>
    <property type="evidence" value="ECO:0007669"/>
    <property type="project" value="UniProtKB-KW"/>
</dbReference>
<dbReference type="GO" id="GO:0006281">
    <property type="term" value="P:DNA repair"/>
    <property type="evidence" value="ECO:0007669"/>
    <property type="project" value="UniProtKB-KW"/>
</dbReference>
<dbReference type="GO" id="GO:0051539">
    <property type="term" value="F:4 iron, 4 sulfur cluster binding"/>
    <property type="evidence" value="ECO:0007669"/>
    <property type="project" value="UniProtKB-KW"/>
</dbReference>
<evidence type="ECO:0000256" key="4">
    <source>
        <dbReference type="ARBA" id="ARBA00022763"/>
    </source>
</evidence>
<comment type="caution">
    <text evidence="14">The sequence shown here is derived from an EMBL/GenBank/DDBJ whole genome shotgun (WGS) entry which is preliminary data.</text>
</comment>
<dbReference type="InterPro" id="IPR010614">
    <property type="entry name" value="RAD3-like_helicase_DEAD"/>
</dbReference>
<feature type="domain" description="Helicase ATP-binding" evidence="13">
    <location>
        <begin position="8"/>
        <end position="257"/>
    </location>
</feature>
<evidence type="ECO:0000256" key="6">
    <source>
        <dbReference type="ARBA" id="ARBA00022806"/>
    </source>
</evidence>
<dbReference type="GO" id="GO:0005524">
    <property type="term" value="F:ATP binding"/>
    <property type="evidence" value="ECO:0007669"/>
    <property type="project" value="UniProtKB-KW"/>
</dbReference>
<keyword evidence="2" id="KW-0479">Metal-binding</keyword>
<proteinExistence type="predicted"/>
<dbReference type="PANTHER" id="PTHR11472">
    <property type="entry name" value="DNA REPAIR DEAD HELICASE RAD3/XP-D SUBFAMILY MEMBER"/>
    <property type="match status" value="1"/>
</dbReference>
<evidence type="ECO:0000256" key="2">
    <source>
        <dbReference type="ARBA" id="ARBA00022723"/>
    </source>
</evidence>
<dbReference type="SUPFAM" id="SSF52540">
    <property type="entry name" value="P-loop containing nucleoside triphosphate hydrolases"/>
    <property type="match status" value="2"/>
</dbReference>
<keyword evidence="7" id="KW-0067">ATP-binding</keyword>
<evidence type="ECO:0000256" key="12">
    <source>
        <dbReference type="ARBA" id="ARBA00023235"/>
    </source>
</evidence>
<dbReference type="InterPro" id="IPR045028">
    <property type="entry name" value="DinG/Rad3-like"/>
</dbReference>
<dbReference type="GO" id="GO:0003678">
    <property type="term" value="F:DNA helicase activity"/>
    <property type="evidence" value="ECO:0007669"/>
    <property type="project" value="InterPro"/>
</dbReference>
<keyword evidence="11" id="KW-0234">DNA repair</keyword>
<accession>A0A7J3I774</accession>
<dbReference type="SMART" id="SM00488">
    <property type="entry name" value="DEXDc2"/>
    <property type="match status" value="1"/>
</dbReference>
<dbReference type="InterPro" id="IPR006554">
    <property type="entry name" value="Helicase-like_DEXD_c2"/>
</dbReference>
<dbReference type="GO" id="GO:0046872">
    <property type="term" value="F:metal ion binding"/>
    <property type="evidence" value="ECO:0007669"/>
    <property type="project" value="UniProtKB-KW"/>
</dbReference>
<evidence type="ECO:0000256" key="11">
    <source>
        <dbReference type="ARBA" id="ARBA00023204"/>
    </source>
</evidence>
<dbReference type="InterPro" id="IPR006555">
    <property type="entry name" value="ATP-dep_Helicase_C"/>
</dbReference>
<dbReference type="InterPro" id="IPR014013">
    <property type="entry name" value="Helic_SF1/SF2_ATP-bd_DinG/Rad3"/>
</dbReference>
<dbReference type="PROSITE" id="PS51193">
    <property type="entry name" value="HELICASE_ATP_BIND_2"/>
    <property type="match status" value="1"/>
</dbReference>